<feature type="transmembrane region" description="Helical" evidence="8">
    <location>
        <begin position="363"/>
        <end position="390"/>
    </location>
</feature>
<dbReference type="GO" id="GO:0051301">
    <property type="term" value="P:cell division"/>
    <property type="evidence" value="ECO:0007669"/>
    <property type="project" value="InterPro"/>
</dbReference>
<keyword evidence="5 8" id="KW-0472">Membrane</keyword>
<evidence type="ECO:0000256" key="8">
    <source>
        <dbReference type="SAM" id="Phobius"/>
    </source>
</evidence>
<feature type="transmembrane region" description="Helical" evidence="8">
    <location>
        <begin position="76"/>
        <end position="94"/>
    </location>
</feature>
<evidence type="ECO:0000256" key="1">
    <source>
        <dbReference type="ARBA" id="ARBA00004141"/>
    </source>
</evidence>
<accession>A0A7W2M5V6</accession>
<sequence length="425" mass="47912">MQRDFRGLDFDWITIALFLLLVGFGWLNIMSASHTGEVVSYFDMSHPYGKQSIFIIFTFVLIILILALDAKFYERFASIIYILSMISLLGLFLFGKNVNGALGWYGIGGMTLQPSEFAKFATSLAVAKYISDLQTNMKTLKDQVKAAGIIALPAIIIVLQNDTGSALVYVAFFFVFYREGLQQIYLVVAVFLVLLAVLALKFNVVVAVLVAGLLIFGHHFFGQKKRPHIVQPIAILLLCLAVSFGIKYFYNNILQFHQKDRISLWLRLENDPQKLRELKQTILYNLHESEKAISSGGLTGKGFMQGTRTTGKFVPEQHTDYIFSTVGEEWGFLGSALLVILFVALLLRILYLAELQKSQFSRVYGYCVASILFFHFLINIGMVMGLIPTIGIPLPFFSYGGSALWAFTILLFIFIKLDSNRINEW</sequence>
<dbReference type="Proteomes" id="UP000541857">
    <property type="component" value="Unassembled WGS sequence"/>
</dbReference>
<dbReference type="PANTHER" id="PTHR30474:SF1">
    <property type="entry name" value="PEPTIDOGLYCAN GLYCOSYLTRANSFERASE MRDB"/>
    <property type="match status" value="1"/>
</dbReference>
<dbReference type="InterPro" id="IPR001182">
    <property type="entry name" value="FtsW/RodA"/>
</dbReference>
<dbReference type="PANTHER" id="PTHR30474">
    <property type="entry name" value="CELL CYCLE PROTEIN"/>
    <property type="match status" value="1"/>
</dbReference>
<protein>
    <recommendedName>
        <fullName evidence="7">Cell wall polymerase</fullName>
    </recommendedName>
    <alternativeName>
        <fullName evidence="6">Peptidoglycan polymerase</fullName>
    </alternativeName>
</protein>
<comment type="caution">
    <text evidence="9">The sequence shown here is derived from an EMBL/GenBank/DDBJ whole genome shotgun (WGS) entry which is preliminary data.</text>
</comment>
<evidence type="ECO:0000256" key="4">
    <source>
        <dbReference type="ARBA" id="ARBA00022989"/>
    </source>
</evidence>
<dbReference type="GO" id="GO:0032153">
    <property type="term" value="C:cell division site"/>
    <property type="evidence" value="ECO:0007669"/>
    <property type="project" value="TreeGrafter"/>
</dbReference>
<evidence type="ECO:0000256" key="6">
    <source>
        <dbReference type="ARBA" id="ARBA00032370"/>
    </source>
</evidence>
<evidence type="ECO:0000313" key="10">
    <source>
        <dbReference type="Proteomes" id="UP000541857"/>
    </source>
</evidence>
<reference evidence="9 10" key="1">
    <citation type="submission" date="2020-07" db="EMBL/GenBank/DDBJ databases">
        <title>Bacterium isolated from marine sediment.</title>
        <authorList>
            <person name="Shang D."/>
        </authorList>
    </citation>
    <scope>NUCLEOTIDE SEQUENCE [LARGE SCALE GENOMIC DNA]</scope>
    <source>
        <strain evidence="9 10">F6074</strain>
    </source>
</reference>
<gene>
    <name evidence="9" type="ORF">H3Z82_11190</name>
</gene>
<dbReference type="GO" id="GO:0005886">
    <property type="term" value="C:plasma membrane"/>
    <property type="evidence" value="ECO:0007669"/>
    <property type="project" value="TreeGrafter"/>
</dbReference>
<dbReference type="GO" id="GO:0008360">
    <property type="term" value="P:regulation of cell shape"/>
    <property type="evidence" value="ECO:0007669"/>
    <property type="project" value="UniProtKB-KW"/>
</dbReference>
<feature type="transmembrane region" description="Helical" evidence="8">
    <location>
        <begin position="12"/>
        <end position="31"/>
    </location>
</feature>
<keyword evidence="4 8" id="KW-1133">Transmembrane helix</keyword>
<keyword evidence="3" id="KW-0133">Cell shape</keyword>
<feature type="transmembrane region" description="Helical" evidence="8">
    <location>
        <begin position="396"/>
        <end position="415"/>
    </location>
</feature>
<dbReference type="RefSeq" id="WP_182205594.1">
    <property type="nucleotide sequence ID" value="NZ_JACGLT010000008.1"/>
</dbReference>
<dbReference type="Pfam" id="PF01098">
    <property type="entry name" value="FTSW_RODA_SPOVE"/>
    <property type="match status" value="1"/>
</dbReference>
<dbReference type="PROSITE" id="PS00428">
    <property type="entry name" value="FTSW_RODA_SPOVE"/>
    <property type="match status" value="1"/>
</dbReference>
<feature type="transmembrane region" description="Helical" evidence="8">
    <location>
        <begin position="146"/>
        <end position="172"/>
    </location>
</feature>
<dbReference type="NCBIfam" id="NF037961">
    <property type="entry name" value="RodA_shape"/>
    <property type="match status" value="1"/>
</dbReference>
<evidence type="ECO:0000256" key="5">
    <source>
        <dbReference type="ARBA" id="ARBA00023136"/>
    </source>
</evidence>
<organism evidence="9 10">
    <name type="scientific">Gelidibacter maritimus</name>
    <dbReference type="NCBI Taxonomy" id="2761487"/>
    <lineage>
        <taxon>Bacteria</taxon>
        <taxon>Pseudomonadati</taxon>
        <taxon>Bacteroidota</taxon>
        <taxon>Flavobacteriia</taxon>
        <taxon>Flavobacteriales</taxon>
        <taxon>Flavobacteriaceae</taxon>
        <taxon>Gelidibacter</taxon>
    </lineage>
</organism>
<evidence type="ECO:0000256" key="2">
    <source>
        <dbReference type="ARBA" id="ARBA00022692"/>
    </source>
</evidence>
<dbReference type="EMBL" id="JACGLT010000008">
    <property type="protein sequence ID" value="MBA6153292.1"/>
    <property type="molecule type" value="Genomic_DNA"/>
</dbReference>
<feature type="transmembrane region" description="Helical" evidence="8">
    <location>
        <begin position="330"/>
        <end position="351"/>
    </location>
</feature>
<feature type="transmembrane region" description="Helical" evidence="8">
    <location>
        <begin position="52"/>
        <end position="70"/>
    </location>
</feature>
<keyword evidence="2 8" id="KW-0812">Transmembrane</keyword>
<evidence type="ECO:0000313" key="9">
    <source>
        <dbReference type="EMBL" id="MBA6153292.1"/>
    </source>
</evidence>
<dbReference type="InterPro" id="IPR018365">
    <property type="entry name" value="Cell_cycle_FtsW-rel_CS"/>
</dbReference>
<dbReference type="AlphaFoldDB" id="A0A7W2M5V6"/>
<dbReference type="GO" id="GO:0015648">
    <property type="term" value="F:lipid-linked peptidoglycan transporter activity"/>
    <property type="evidence" value="ECO:0007669"/>
    <property type="project" value="TreeGrafter"/>
</dbReference>
<evidence type="ECO:0000256" key="3">
    <source>
        <dbReference type="ARBA" id="ARBA00022960"/>
    </source>
</evidence>
<evidence type="ECO:0000256" key="7">
    <source>
        <dbReference type="ARBA" id="ARBA00033270"/>
    </source>
</evidence>
<name>A0A7W2M5V6_9FLAO</name>
<feature type="transmembrane region" description="Helical" evidence="8">
    <location>
        <begin position="184"/>
        <end position="217"/>
    </location>
</feature>
<keyword evidence="10" id="KW-1185">Reference proteome</keyword>
<feature type="transmembrane region" description="Helical" evidence="8">
    <location>
        <begin position="229"/>
        <end position="250"/>
    </location>
</feature>
<proteinExistence type="predicted"/>
<comment type="subcellular location">
    <subcellularLocation>
        <location evidence="1">Membrane</location>
        <topology evidence="1">Multi-pass membrane protein</topology>
    </subcellularLocation>
</comment>